<evidence type="ECO:0000256" key="2">
    <source>
        <dbReference type="ARBA" id="ARBA00022842"/>
    </source>
</evidence>
<dbReference type="Gene3D" id="1.10.1200.270">
    <property type="entry name" value="Methyltransferase, alpha-helical capping domain"/>
    <property type="match status" value="1"/>
</dbReference>
<dbReference type="EMBL" id="JAZGQO010000010">
    <property type="protein sequence ID" value="KAK6175428.1"/>
    <property type="molecule type" value="Genomic_DNA"/>
</dbReference>
<dbReference type="PANTHER" id="PTHR31009">
    <property type="entry name" value="S-ADENOSYL-L-METHIONINE:CARBOXYL METHYLTRANSFERASE FAMILY PROTEIN"/>
    <property type="match status" value="1"/>
</dbReference>
<evidence type="ECO:0000313" key="4">
    <source>
        <dbReference type="EMBL" id="KAK6175428.1"/>
    </source>
</evidence>
<dbReference type="GO" id="GO:0046872">
    <property type="term" value="F:metal ion binding"/>
    <property type="evidence" value="ECO:0007669"/>
    <property type="project" value="UniProtKB-KW"/>
</dbReference>
<dbReference type="InterPro" id="IPR029063">
    <property type="entry name" value="SAM-dependent_MTases_sf"/>
</dbReference>
<dbReference type="InterPro" id="IPR005299">
    <property type="entry name" value="MeTrfase_7"/>
</dbReference>
<keyword evidence="5" id="KW-1185">Reference proteome</keyword>
<proteinExistence type="predicted"/>
<dbReference type="Proteomes" id="UP001347796">
    <property type="component" value="Unassembled WGS sequence"/>
</dbReference>
<reference evidence="4 5" key="1">
    <citation type="submission" date="2024-01" db="EMBL/GenBank/DDBJ databases">
        <title>The genome of the rayed Mediterranean limpet Patella caerulea (Linnaeus, 1758).</title>
        <authorList>
            <person name="Anh-Thu Weber A."/>
            <person name="Halstead-Nussloch G."/>
        </authorList>
    </citation>
    <scope>NUCLEOTIDE SEQUENCE [LARGE SCALE GENOMIC DNA]</scope>
    <source>
        <strain evidence="4">AATW-2023a</strain>
        <tissue evidence="4">Whole specimen</tissue>
    </source>
</reference>
<evidence type="ECO:0000256" key="3">
    <source>
        <dbReference type="SAM" id="Phobius"/>
    </source>
</evidence>
<organism evidence="4 5">
    <name type="scientific">Patella caerulea</name>
    <name type="common">Rayed Mediterranean limpet</name>
    <dbReference type="NCBI Taxonomy" id="87958"/>
    <lineage>
        <taxon>Eukaryota</taxon>
        <taxon>Metazoa</taxon>
        <taxon>Spiralia</taxon>
        <taxon>Lophotrochozoa</taxon>
        <taxon>Mollusca</taxon>
        <taxon>Gastropoda</taxon>
        <taxon>Patellogastropoda</taxon>
        <taxon>Patelloidea</taxon>
        <taxon>Patellidae</taxon>
        <taxon>Patella</taxon>
    </lineage>
</organism>
<keyword evidence="3" id="KW-0812">Transmembrane</keyword>
<sequence>MQQPLATYLLWAYVFFLWFYFRSQGPLSLMSRWKSYNVMNTGEPGSSYGEIMGRNKSFCDISKKEILETVDTLISYSSPVNEPFTIAEYGAADSSCSMGLMTDIINTVRSKCGINKEIHIMYEDLPESDFNSLYKRIHGIIPIPRSYLLDHENVYVTSSGTNFYKQCFPANSVDLAISFSAFQWLSKPVQLSDSVYRYLSKCEEEKDAFKKQAFNDWMTILKNRAKELKPGGWGIFSNFGEDEGTQEKPPKMSFKDACIHFDEIWKSFYSRGIIKQAEFVNGTLSGVFRNTRELEEPFRASNELQNLGLQLHKIKLDTLPCFIKTEWKERLKLGVDDKEKFAQDLTDINRVSTYNTFYGALDGERSKEEKSQICDLFYEEMRDAFLSRYPDDVDTDVIYTTTYVFKQ</sequence>
<dbReference type="SUPFAM" id="SSF53335">
    <property type="entry name" value="S-adenosyl-L-methionine-dependent methyltransferases"/>
    <property type="match status" value="1"/>
</dbReference>
<dbReference type="GO" id="GO:0008168">
    <property type="term" value="F:methyltransferase activity"/>
    <property type="evidence" value="ECO:0007669"/>
    <property type="project" value="InterPro"/>
</dbReference>
<evidence type="ECO:0000256" key="1">
    <source>
        <dbReference type="ARBA" id="ARBA00022723"/>
    </source>
</evidence>
<dbReference type="Gene3D" id="3.40.50.150">
    <property type="entry name" value="Vaccinia Virus protein VP39"/>
    <property type="match status" value="1"/>
</dbReference>
<dbReference type="InterPro" id="IPR042086">
    <property type="entry name" value="MeTrfase_capping"/>
</dbReference>
<dbReference type="Pfam" id="PF03492">
    <property type="entry name" value="Methyltransf_7"/>
    <property type="match status" value="1"/>
</dbReference>
<evidence type="ECO:0000313" key="5">
    <source>
        <dbReference type="Proteomes" id="UP001347796"/>
    </source>
</evidence>
<keyword evidence="1" id="KW-0479">Metal-binding</keyword>
<keyword evidence="2" id="KW-0460">Magnesium</keyword>
<comment type="caution">
    <text evidence="4">The sequence shown here is derived from an EMBL/GenBank/DDBJ whole genome shotgun (WGS) entry which is preliminary data.</text>
</comment>
<accession>A0AAN8JGU4</accession>
<keyword evidence="3" id="KW-1133">Transmembrane helix</keyword>
<feature type="transmembrane region" description="Helical" evidence="3">
    <location>
        <begin position="6"/>
        <end position="23"/>
    </location>
</feature>
<keyword evidence="3" id="KW-0472">Membrane</keyword>
<name>A0AAN8JGU4_PATCE</name>
<dbReference type="AlphaFoldDB" id="A0AAN8JGU4"/>
<protein>
    <submittedName>
        <fullName evidence="4">Uncharacterized protein</fullName>
    </submittedName>
</protein>
<gene>
    <name evidence="4" type="ORF">SNE40_013894</name>
</gene>